<keyword evidence="7 17" id="KW-0378">Hydrolase</keyword>
<evidence type="ECO:0000256" key="2">
    <source>
        <dbReference type="ARBA" id="ARBA00004370"/>
    </source>
</evidence>
<evidence type="ECO:0000256" key="11">
    <source>
        <dbReference type="ARBA" id="ARBA00023136"/>
    </source>
</evidence>
<evidence type="ECO:0000256" key="12">
    <source>
        <dbReference type="ARBA" id="ARBA00023145"/>
    </source>
</evidence>
<feature type="active site" evidence="15">
    <location>
        <position position="80"/>
    </location>
</feature>
<dbReference type="GO" id="GO:0004222">
    <property type="term" value="F:metalloendopeptidase activity"/>
    <property type="evidence" value="ECO:0007669"/>
    <property type="project" value="UniProtKB-UniRule"/>
</dbReference>
<dbReference type="EMBL" id="NBCO01000012">
    <property type="protein sequence ID" value="ORC89411.1"/>
    <property type="molecule type" value="Genomic_DNA"/>
</dbReference>
<keyword evidence="19" id="KW-1185">Reference proteome</keyword>
<dbReference type="PANTHER" id="PTHR10942:SF0">
    <property type="entry name" value="LEISHMANOLYSIN-LIKE PEPTIDASE"/>
    <property type="match status" value="1"/>
</dbReference>
<dbReference type="EC" id="3.4.24.-" evidence="17"/>
<feature type="binding site" evidence="16">
    <location>
        <position position="83"/>
    </location>
    <ligand>
        <name>Zn(2+)</name>
        <dbReference type="ChEBI" id="CHEBI:29105"/>
        <note>catalytic</note>
    </ligand>
</feature>
<evidence type="ECO:0000256" key="4">
    <source>
        <dbReference type="ARBA" id="ARBA00022670"/>
    </source>
</evidence>
<dbReference type="Proteomes" id="UP000192257">
    <property type="component" value="Unassembled WGS sequence"/>
</dbReference>
<dbReference type="Gene3D" id="3.10.170.20">
    <property type="match status" value="1"/>
</dbReference>
<reference evidence="18 19" key="1">
    <citation type="submission" date="2017-03" db="EMBL/GenBank/DDBJ databases">
        <title>An alternative strategy for trypanosome survival in the mammalian bloodstream revealed through genome and transcriptome analysis of the ubiquitous bovine parasite Trypanosoma (Megatrypanum) theileri.</title>
        <authorList>
            <person name="Kelly S."/>
            <person name="Ivens A."/>
            <person name="Mott A."/>
            <person name="O'Neill E."/>
            <person name="Emms D."/>
            <person name="Macleod O."/>
            <person name="Voorheis P."/>
            <person name="Matthews J."/>
            <person name="Matthews K."/>
            <person name="Carrington M."/>
        </authorList>
    </citation>
    <scope>NUCLEOTIDE SEQUENCE [LARGE SCALE GENOMIC DNA]</scope>
    <source>
        <strain evidence="18">Edinburgh</strain>
    </source>
</reference>
<accession>A0A1X0NXS5</accession>
<evidence type="ECO:0000313" key="19">
    <source>
        <dbReference type="Proteomes" id="UP000192257"/>
    </source>
</evidence>
<evidence type="ECO:0000256" key="7">
    <source>
        <dbReference type="ARBA" id="ARBA00022801"/>
    </source>
</evidence>
<evidence type="ECO:0000256" key="14">
    <source>
        <dbReference type="ARBA" id="ARBA00023180"/>
    </source>
</evidence>
<evidence type="ECO:0000256" key="15">
    <source>
        <dbReference type="PIRSR" id="PIRSR601577-1"/>
    </source>
</evidence>
<organism evidence="18 19">
    <name type="scientific">Trypanosoma theileri</name>
    <dbReference type="NCBI Taxonomy" id="67003"/>
    <lineage>
        <taxon>Eukaryota</taxon>
        <taxon>Discoba</taxon>
        <taxon>Euglenozoa</taxon>
        <taxon>Kinetoplastea</taxon>
        <taxon>Metakinetoplastina</taxon>
        <taxon>Trypanosomatida</taxon>
        <taxon>Trypanosomatidae</taxon>
        <taxon>Trypanosoma</taxon>
    </lineage>
</organism>
<dbReference type="STRING" id="67003.A0A1X0NXS5"/>
<dbReference type="Pfam" id="PF01457">
    <property type="entry name" value="Peptidase_M8"/>
    <property type="match status" value="1"/>
</dbReference>
<evidence type="ECO:0000256" key="13">
    <source>
        <dbReference type="ARBA" id="ARBA00023157"/>
    </source>
</evidence>
<dbReference type="InterPro" id="IPR001577">
    <property type="entry name" value="Peptidase_M8"/>
</dbReference>
<keyword evidence="6" id="KW-0732">Signal</keyword>
<comment type="similarity">
    <text evidence="3 17">Belongs to the peptidase M8 family.</text>
</comment>
<feature type="binding site" evidence="16">
    <location>
        <position position="149"/>
    </location>
    <ligand>
        <name>Zn(2+)</name>
        <dbReference type="ChEBI" id="CHEBI:29105"/>
        <note>catalytic</note>
    </ligand>
</feature>
<evidence type="ECO:0000256" key="1">
    <source>
        <dbReference type="ARBA" id="ARBA00001249"/>
    </source>
</evidence>
<keyword evidence="5 16" id="KW-0479">Metal-binding</keyword>
<evidence type="ECO:0000313" key="18">
    <source>
        <dbReference type="EMBL" id="ORC89411.1"/>
    </source>
</evidence>
<keyword evidence="4 17" id="KW-0645">Protease</keyword>
<dbReference type="SUPFAM" id="SSF55486">
    <property type="entry name" value="Metalloproteases ('zincins'), catalytic domain"/>
    <property type="match status" value="1"/>
</dbReference>
<evidence type="ECO:0000256" key="6">
    <source>
        <dbReference type="ARBA" id="ARBA00022729"/>
    </source>
</evidence>
<evidence type="ECO:0000256" key="9">
    <source>
        <dbReference type="ARBA" id="ARBA00022889"/>
    </source>
</evidence>
<dbReference type="GO" id="GO:0005737">
    <property type="term" value="C:cytoplasm"/>
    <property type="evidence" value="ECO:0007669"/>
    <property type="project" value="TreeGrafter"/>
</dbReference>
<dbReference type="AlphaFoldDB" id="A0A1X0NXS5"/>
<evidence type="ECO:0000256" key="17">
    <source>
        <dbReference type="RuleBase" id="RU366077"/>
    </source>
</evidence>
<proteinExistence type="inferred from homology"/>
<comment type="caution">
    <text evidence="18">The sequence shown here is derived from an EMBL/GenBank/DDBJ whole genome shotgun (WGS) entry which is preliminary data.</text>
</comment>
<keyword evidence="10 16" id="KW-0482">Metalloprotease</keyword>
<keyword evidence="13" id="KW-1015">Disulfide bond</keyword>
<gene>
    <name evidence="18" type="ORF">TM35_000121860</name>
</gene>
<comment type="cofactor">
    <cofactor evidence="16 17">
        <name>Zn(2+)</name>
        <dbReference type="ChEBI" id="CHEBI:29105"/>
    </cofactor>
    <text evidence="16 17">Binds 1 zinc ion per subunit.</text>
</comment>
<dbReference type="GO" id="GO:0006508">
    <property type="term" value="P:proteolysis"/>
    <property type="evidence" value="ECO:0007669"/>
    <property type="project" value="UniProtKB-KW"/>
</dbReference>
<name>A0A1X0NXS5_9TRYP</name>
<evidence type="ECO:0000256" key="3">
    <source>
        <dbReference type="ARBA" id="ARBA00005860"/>
    </source>
</evidence>
<feature type="non-terminal residue" evidence="18">
    <location>
        <position position="1"/>
    </location>
</feature>
<keyword evidence="12" id="KW-0865">Zymogen</keyword>
<dbReference type="GO" id="GO:0007155">
    <property type="term" value="P:cell adhesion"/>
    <property type="evidence" value="ECO:0007669"/>
    <property type="project" value="UniProtKB-KW"/>
</dbReference>
<dbReference type="PRINTS" id="PR00782">
    <property type="entry name" value="LSHMANOLYSIN"/>
</dbReference>
<dbReference type="Gene3D" id="3.90.132.10">
    <property type="entry name" value="Leishmanolysin , domain 2"/>
    <property type="match status" value="1"/>
</dbReference>
<evidence type="ECO:0000256" key="5">
    <source>
        <dbReference type="ARBA" id="ARBA00022723"/>
    </source>
</evidence>
<dbReference type="PANTHER" id="PTHR10942">
    <property type="entry name" value="LEISHMANOLYSIN-LIKE PEPTIDASE"/>
    <property type="match status" value="1"/>
</dbReference>
<keyword evidence="8 16" id="KW-0862">Zinc</keyword>
<evidence type="ECO:0000256" key="16">
    <source>
        <dbReference type="PIRSR" id="PIRSR601577-2"/>
    </source>
</evidence>
<sequence>HPISDAEGTMCAEMVPVFDGDEGMGIPNADFVIYLGLSTKKPGTKICTYDVKGRPTSAMIKLNPFEIKYTPHYVRVVAHEIAHGLGFSMDVDKFREMVVGKENSNYTGYEELSSPEINKKVKEHYGCHEDIGMKLDNSPPESENDADTHFDGRVARNDLMAPLHGSQHGEMSYTALTLAAFESTGHYKVDYFKAEDMGGKKSCEYLKGE</sequence>
<dbReference type="VEuPathDB" id="TriTrypDB:TM35_000121860"/>
<keyword evidence="11" id="KW-0472">Membrane</keyword>
<keyword evidence="9" id="KW-0130">Cell adhesion</keyword>
<evidence type="ECO:0000256" key="8">
    <source>
        <dbReference type="ARBA" id="ARBA00022833"/>
    </source>
</evidence>
<comment type="catalytic activity">
    <reaction evidence="1">
        <text>Preference for hydrophobic residues at P1 and P1' and basic residues at P2' and P3'. A model nonapeptide is cleaved at -Ala-Tyr-|-Leu-Lys-Lys-.</text>
        <dbReference type="EC" id="3.4.24.36"/>
    </reaction>
</comment>
<dbReference type="OrthoDB" id="527990at2759"/>
<keyword evidence="14" id="KW-0325">Glycoprotein</keyword>
<dbReference type="GeneID" id="39984941"/>
<dbReference type="GO" id="GO:0016020">
    <property type="term" value="C:membrane"/>
    <property type="evidence" value="ECO:0007669"/>
    <property type="project" value="UniProtKB-SubCell"/>
</dbReference>
<feature type="binding site" evidence="16">
    <location>
        <position position="79"/>
    </location>
    <ligand>
        <name>Zn(2+)</name>
        <dbReference type="ChEBI" id="CHEBI:29105"/>
        <note>catalytic</note>
    </ligand>
</feature>
<protein>
    <recommendedName>
        <fullName evidence="17">Leishmanolysin-like peptidase</fullName>
        <ecNumber evidence="17">3.4.24.-</ecNumber>
    </recommendedName>
</protein>
<comment type="subcellular location">
    <subcellularLocation>
        <location evidence="2">Membrane</location>
    </subcellularLocation>
</comment>
<dbReference type="RefSeq" id="XP_028883477.1">
    <property type="nucleotide sequence ID" value="XM_029025161.1"/>
</dbReference>
<evidence type="ECO:0000256" key="10">
    <source>
        <dbReference type="ARBA" id="ARBA00023049"/>
    </source>
</evidence>
<dbReference type="GO" id="GO:0046872">
    <property type="term" value="F:metal ion binding"/>
    <property type="evidence" value="ECO:0007669"/>
    <property type="project" value="UniProtKB-KW"/>
</dbReference>